<dbReference type="PANTHER" id="PTHR36452:SF1">
    <property type="entry name" value="DUF2461 DOMAIN-CONTAINING PROTEIN"/>
    <property type="match status" value="1"/>
</dbReference>
<proteinExistence type="predicted"/>
<reference evidence="1" key="1">
    <citation type="submission" date="2023-06" db="EMBL/GenBank/DDBJ databases">
        <title>Robiginitalea aurantiacus sp. nov. and Algoriphagus sediminis sp. nov., isolated from coastal sediment.</title>
        <authorList>
            <person name="Zhou Z.Y."/>
            <person name="An J."/>
            <person name="Jia Y.W."/>
            <person name="Du Z.J."/>
        </authorList>
    </citation>
    <scope>NUCLEOTIDE SEQUENCE</scope>
    <source>
        <strain evidence="1">M39</strain>
    </source>
</reference>
<organism evidence="1 2">
    <name type="scientific">Robiginitalea aurantiaca</name>
    <dbReference type="NCBI Taxonomy" id="3056915"/>
    <lineage>
        <taxon>Bacteria</taxon>
        <taxon>Pseudomonadati</taxon>
        <taxon>Bacteroidota</taxon>
        <taxon>Flavobacteriia</taxon>
        <taxon>Flavobacteriales</taxon>
        <taxon>Flavobacteriaceae</taxon>
        <taxon>Robiginitalea</taxon>
    </lineage>
</organism>
<dbReference type="Pfam" id="PF09365">
    <property type="entry name" value="DUF2461"/>
    <property type="match status" value="1"/>
</dbReference>
<sequence>MQTPLISNEILGFLKGLGKNNNREWFEANRKAYEAARSSMLQFSEAQKMALQSHDEIEKMKLFRIHRDLRFSKDKTPYKPHFAVSFSRSGAERRGGYYLRIRPGASFIACGFWDPNKEDLLRIRKELELDAEPFKRVIDNPEFQSVWGDLQGDAVKTAPKGFEREHPNIELIRKKQFIFTRNFTDKEVKASVFPEIISSSYREIRPFFDLMSEILTTDLNGESILD</sequence>
<accession>A0ABT7WFS6</accession>
<dbReference type="RefSeq" id="WP_289725137.1">
    <property type="nucleotide sequence ID" value="NZ_JAUDUY010000004.1"/>
</dbReference>
<protein>
    <submittedName>
        <fullName evidence="1">DUF2461 domain-containing protein</fullName>
    </submittedName>
</protein>
<dbReference type="Proteomes" id="UP001174839">
    <property type="component" value="Unassembled WGS sequence"/>
</dbReference>
<dbReference type="PANTHER" id="PTHR36452">
    <property type="entry name" value="CHROMOSOME 12, WHOLE GENOME SHOTGUN SEQUENCE"/>
    <property type="match status" value="1"/>
</dbReference>
<evidence type="ECO:0000313" key="2">
    <source>
        <dbReference type="Proteomes" id="UP001174839"/>
    </source>
</evidence>
<dbReference type="InterPro" id="IPR015996">
    <property type="entry name" value="UCP028451"/>
</dbReference>
<gene>
    <name evidence="1" type="ORF">QU605_09840</name>
</gene>
<dbReference type="EMBL" id="JAUDUY010000004">
    <property type="protein sequence ID" value="MDM9631773.1"/>
    <property type="molecule type" value="Genomic_DNA"/>
</dbReference>
<evidence type="ECO:0000313" key="1">
    <source>
        <dbReference type="EMBL" id="MDM9631773.1"/>
    </source>
</evidence>
<dbReference type="NCBIfam" id="TIGR02453">
    <property type="entry name" value="TIGR02453 family protein"/>
    <property type="match status" value="1"/>
</dbReference>
<keyword evidence="2" id="KW-1185">Reference proteome</keyword>
<dbReference type="InterPro" id="IPR012808">
    <property type="entry name" value="CHP02453"/>
</dbReference>
<dbReference type="PIRSF" id="PIRSF028451">
    <property type="entry name" value="UCP028451"/>
    <property type="match status" value="1"/>
</dbReference>
<name>A0ABT7WFS6_9FLAO</name>
<comment type="caution">
    <text evidence="1">The sequence shown here is derived from an EMBL/GenBank/DDBJ whole genome shotgun (WGS) entry which is preliminary data.</text>
</comment>